<dbReference type="Pfam" id="PF07875">
    <property type="entry name" value="Coat_F"/>
    <property type="match status" value="1"/>
</dbReference>
<evidence type="ECO:0000313" key="6">
    <source>
        <dbReference type="EMBL" id="SDW85028.1"/>
    </source>
</evidence>
<gene>
    <name evidence="5" type="ORF">Heshes_07180</name>
    <name evidence="6" type="ORF">SAMN04489725_11719</name>
</gene>
<proteinExistence type="inferred from homology"/>
<evidence type="ECO:0000313" key="7">
    <source>
        <dbReference type="Proteomes" id="UP000182589"/>
    </source>
</evidence>
<dbReference type="InterPro" id="IPR012347">
    <property type="entry name" value="Ferritin-like"/>
</dbReference>
<organism evidence="6 7">
    <name type="scientific">Alicyclobacillus hesperidum</name>
    <dbReference type="NCBI Taxonomy" id="89784"/>
    <lineage>
        <taxon>Bacteria</taxon>
        <taxon>Bacillati</taxon>
        <taxon>Bacillota</taxon>
        <taxon>Bacilli</taxon>
        <taxon>Bacillales</taxon>
        <taxon>Alicyclobacillaceae</taxon>
        <taxon>Alicyclobacillus</taxon>
    </lineage>
</organism>
<dbReference type="RefSeq" id="WP_040290331.1">
    <property type="nucleotide sequence ID" value="NZ_BSRA01000003.1"/>
</dbReference>
<reference evidence="6" key="2">
    <citation type="submission" date="2016-10" db="EMBL/GenBank/DDBJ databases">
        <authorList>
            <person name="de Groot N.N."/>
        </authorList>
    </citation>
    <scope>NUCLEOTIDE SEQUENCE [LARGE SCALE GENOMIC DNA]</scope>
    <source>
        <strain evidence="6">DSM 12489</strain>
    </source>
</reference>
<keyword evidence="6" id="KW-0946">Virion</keyword>
<keyword evidence="1" id="KW-0749">Sporulation</keyword>
<protein>
    <submittedName>
        <fullName evidence="5 6">Spore coat protein</fullName>
    </submittedName>
</protein>
<dbReference type="STRING" id="89784.SAMN04489725_11719"/>
<evidence type="ECO:0000256" key="3">
    <source>
        <dbReference type="ARBA" id="ARBA00024344"/>
    </source>
</evidence>
<comment type="subcellular location">
    <subcellularLocation>
        <location evidence="2">Spore coat</location>
    </subcellularLocation>
</comment>
<keyword evidence="7" id="KW-1185">Reference proteome</keyword>
<dbReference type="Gene3D" id="1.20.1260.10">
    <property type="match status" value="1"/>
</dbReference>
<dbReference type="PANTHER" id="PTHR39183:SF1">
    <property type="entry name" value="SPORE COAT PROTEIN F-LIKE PROTEIN YHCQ"/>
    <property type="match status" value="1"/>
</dbReference>
<evidence type="ECO:0000313" key="5">
    <source>
        <dbReference type="EMBL" id="GLV13034.1"/>
    </source>
</evidence>
<evidence type="ECO:0000256" key="2">
    <source>
        <dbReference type="ARBA" id="ARBA00024325"/>
    </source>
</evidence>
<feature type="region of interest" description="Disordered" evidence="4">
    <location>
        <begin position="186"/>
        <end position="209"/>
    </location>
</feature>
<dbReference type="InterPro" id="IPR012851">
    <property type="entry name" value="Spore_coat_CotF-like"/>
</dbReference>
<sequence length="209" mass="23971">MQMLTHEMAELNELLLSCTNSIQSMALFLNQAQDQELRDMIARHYAVHVQDYNMKVEFAKQQQGSTDTLDVPPLPSMQPMPMHPMSVQPVQPQIKLQQLDDRAITTSYLLTLKRAGREYAWAAFETSTVQMRTFLEDAFRMCSHQAFEVWQYAVRKGWYAAQQAPAQAVQNLAQTYQEVPYHQPAAQYTSGSQPQAQQPGMTMPGHRYQ</sequence>
<accession>A0A1H2WWZ9</accession>
<name>A0A1H2WWZ9_9BACL</name>
<dbReference type="AlphaFoldDB" id="A0A1H2WWZ9"/>
<dbReference type="EMBL" id="BSRA01000003">
    <property type="protein sequence ID" value="GLV13034.1"/>
    <property type="molecule type" value="Genomic_DNA"/>
</dbReference>
<feature type="compositionally biased region" description="Polar residues" evidence="4">
    <location>
        <begin position="186"/>
        <end position="200"/>
    </location>
</feature>
<dbReference type="GO" id="GO:0030435">
    <property type="term" value="P:sporulation resulting in formation of a cellular spore"/>
    <property type="evidence" value="ECO:0007669"/>
    <property type="project" value="UniProtKB-KW"/>
</dbReference>
<dbReference type="Proteomes" id="UP001157137">
    <property type="component" value="Unassembled WGS sequence"/>
</dbReference>
<dbReference type="EMBL" id="FNOJ01000017">
    <property type="protein sequence ID" value="SDW85028.1"/>
    <property type="molecule type" value="Genomic_DNA"/>
</dbReference>
<comment type="similarity">
    <text evidence="3">Belongs to the CotF family.</text>
</comment>
<keyword evidence="6" id="KW-0167">Capsid protein</keyword>
<evidence type="ECO:0000256" key="1">
    <source>
        <dbReference type="ARBA" id="ARBA00022969"/>
    </source>
</evidence>
<dbReference type="Proteomes" id="UP000182589">
    <property type="component" value="Unassembled WGS sequence"/>
</dbReference>
<evidence type="ECO:0000256" key="4">
    <source>
        <dbReference type="SAM" id="MobiDB-lite"/>
    </source>
</evidence>
<dbReference type="PANTHER" id="PTHR39183">
    <property type="entry name" value="SPORE COAT PROTEIN F-LIKE PROTEIN YHCQ"/>
    <property type="match status" value="1"/>
</dbReference>
<reference evidence="5" key="3">
    <citation type="submission" date="2023-02" db="EMBL/GenBank/DDBJ databases">
        <title>Proposal of a novel subspecies: Alicyclobacillus hesperidum subspecies aegle.</title>
        <authorList>
            <person name="Goto K."/>
            <person name="Fujii T."/>
            <person name="Yasui K."/>
            <person name="Mochida K."/>
            <person name="Kato-Tanaka Y."/>
            <person name="Morohoshi S."/>
            <person name="An S.Y."/>
            <person name="Kasai H."/>
            <person name="Yokota A."/>
        </authorList>
    </citation>
    <scope>NUCLEOTIDE SEQUENCE</scope>
    <source>
        <strain evidence="5">DSM 12766</strain>
    </source>
</reference>
<reference evidence="7" key="1">
    <citation type="submission" date="2016-10" db="EMBL/GenBank/DDBJ databases">
        <authorList>
            <person name="Varghese N."/>
        </authorList>
    </citation>
    <scope>NUCLEOTIDE SEQUENCE [LARGE SCALE GENOMIC DNA]</scope>
    <source>
        <strain evidence="7">DSM 12489</strain>
    </source>
</reference>